<proteinExistence type="predicted"/>
<keyword evidence="2" id="KW-1185">Reference proteome</keyword>
<dbReference type="STRING" id="1464123.SAMN05444126_1151"/>
<accession>A0A1H9UKW4</accession>
<protein>
    <submittedName>
        <fullName evidence="1">Uncharacterized protein</fullName>
    </submittedName>
</protein>
<reference evidence="2" key="1">
    <citation type="submission" date="2016-10" db="EMBL/GenBank/DDBJ databases">
        <authorList>
            <person name="de Groot N.N."/>
        </authorList>
    </citation>
    <scope>NUCLEOTIDE SEQUENCE [LARGE SCALE GENOMIC DNA]</scope>
    <source>
        <strain evidence="2">10nlg</strain>
    </source>
</reference>
<comment type="caution">
    <text evidence="1">The sequence shown here is derived from an EMBL/GenBank/DDBJ whole genome shotgun (WGS) entry which is preliminary data.</text>
</comment>
<dbReference type="EMBL" id="FOGV01000015">
    <property type="protein sequence ID" value="SES10180.1"/>
    <property type="molecule type" value="Genomic_DNA"/>
</dbReference>
<feature type="non-terminal residue" evidence="1">
    <location>
        <position position="59"/>
    </location>
</feature>
<dbReference type="AlphaFoldDB" id="A0A1H9UKW4"/>
<sequence length="59" mass="6737">MNIAQSFNPDPGRLQTNYYFDVSHAATTLRLPRARTQLVFGGLGPPNPDLRLLLSRRRR</sequence>
<evidence type="ECO:0000313" key="1">
    <source>
        <dbReference type="EMBL" id="SES10180.1"/>
    </source>
</evidence>
<dbReference type="Proteomes" id="UP000199318">
    <property type="component" value="Unassembled WGS sequence"/>
</dbReference>
<organism evidence="1 2">
    <name type="scientific">Salisediminibacterium halotolerans</name>
    <dbReference type="NCBI Taxonomy" id="517425"/>
    <lineage>
        <taxon>Bacteria</taxon>
        <taxon>Bacillati</taxon>
        <taxon>Bacillota</taxon>
        <taxon>Bacilli</taxon>
        <taxon>Bacillales</taxon>
        <taxon>Bacillaceae</taxon>
        <taxon>Salisediminibacterium</taxon>
    </lineage>
</organism>
<evidence type="ECO:0000313" key="2">
    <source>
        <dbReference type="Proteomes" id="UP000199318"/>
    </source>
</evidence>
<gene>
    <name evidence="1" type="ORF">SAMN05444126_1151</name>
</gene>
<name>A0A1H9UKW4_9BACI</name>